<proteinExistence type="predicted"/>
<accession>A0A1G7TAX8</accession>
<evidence type="ECO:0000313" key="3">
    <source>
        <dbReference type="Proteomes" id="UP000199708"/>
    </source>
</evidence>
<dbReference type="Proteomes" id="UP000199708">
    <property type="component" value="Unassembled WGS sequence"/>
</dbReference>
<dbReference type="STRING" id="120956.SAMN05421791_10575"/>
<name>A0A1G7TAX8_9LACT</name>
<sequence length="487" mass="58041">MNQTYRLDKDFEIIGTWILPGENFSKGTTGKLAFYNGRLKLEVYGNLNRNEDNRGIVYIDDKLGYEENIFGFSQDGFTILLNINHQIKYRQNSPGFDYSEYLVGKCLLMKVNYAHFEYTLESLLQYIIDIGINNIECTSLQFSFKGINNWMDSTVIRKKTKEKGISIFYDFEGFENDVFELPKYNIQFTNSVICQTTNNSIYEEYFWKLNAIDDLKYTLDKYLHYMHSFKDLVHLFVESPTEYTFVDIDIAFEGKYRNSIKSYYIYEQYKAEKDPNITITYNEIKDKFSIMLENWFEKNNRLNLIIDNYLNDINTNYFSDSKLLNSIKNLEIYHRNFIDISDSLSPNEKLEEQKKLLKSFVVEHLDREFQDRFISNIDYSPETSLSKRLTELFNKLNENMKEKFFKEKNKNIKQSIKSVVYSLVQTRNYLTHGDYKSKDKKIISDTEDQLNITSILNQIIKYYIFYELDILDDHVIDNLIKQRKVYG</sequence>
<keyword evidence="3" id="KW-1185">Reference proteome</keyword>
<gene>
    <name evidence="2" type="ORF">SAMN05421791_10575</name>
</gene>
<dbReference type="InterPro" id="IPR041229">
    <property type="entry name" value="HEPN_Apea"/>
</dbReference>
<dbReference type="Pfam" id="PF18739">
    <property type="entry name" value="HEPN_Apea"/>
    <property type="match status" value="1"/>
</dbReference>
<reference evidence="2 3" key="1">
    <citation type="submission" date="2016-10" db="EMBL/GenBank/DDBJ databases">
        <authorList>
            <person name="de Groot N.N."/>
        </authorList>
    </citation>
    <scope>NUCLEOTIDE SEQUENCE [LARGE SCALE GENOMIC DNA]</scope>
    <source>
        <strain evidence="2 3">ATCC BAA-466</strain>
    </source>
</reference>
<dbReference type="AlphaFoldDB" id="A0A1G7TAX8"/>
<dbReference type="RefSeq" id="WP_090289987.1">
    <property type="nucleotide sequence ID" value="NZ_FNCK01000005.1"/>
</dbReference>
<dbReference type="OrthoDB" id="2208382at2"/>
<organism evidence="2 3">
    <name type="scientific">Facklamia miroungae</name>
    <dbReference type="NCBI Taxonomy" id="120956"/>
    <lineage>
        <taxon>Bacteria</taxon>
        <taxon>Bacillati</taxon>
        <taxon>Bacillota</taxon>
        <taxon>Bacilli</taxon>
        <taxon>Lactobacillales</taxon>
        <taxon>Aerococcaceae</taxon>
        <taxon>Facklamia</taxon>
    </lineage>
</organism>
<dbReference type="EMBL" id="FNCK01000005">
    <property type="protein sequence ID" value="SDG32517.1"/>
    <property type="molecule type" value="Genomic_DNA"/>
</dbReference>
<protein>
    <recommendedName>
        <fullName evidence="1">Apea-like HEPN domain-containing protein</fullName>
    </recommendedName>
</protein>
<feature type="domain" description="Apea-like HEPN" evidence="1">
    <location>
        <begin position="324"/>
        <end position="470"/>
    </location>
</feature>
<evidence type="ECO:0000313" key="2">
    <source>
        <dbReference type="EMBL" id="SDG32517.1"/>
    </source>
</evidence>
<evidence type="ECO:0000259" key="1">
    <source>
        <dbReference type="Pfam" id="PF18739"/>
    </source>
</evidence>